<proteinExistence type="predicted"/>
<evidence type="ECO:0000313" key="1">
    <source>
        <dbReference type="EMBL" id="KAJ8619800.1"/>
    </source>
</evidence>
<dbReference type="Proteomes" id="UP001234297">
    <property type="component" value="Chromosome 9"/>
</dbReference>
<accession>A0ACC2KF79</accession>
<keyword evidence="2" id="KW-1185">Reference proteome</keyword>
<evidence type="ECO:0000313" key="2">
    <source>
        <dbReference type="Proteomes" id="UP001234297"/>
    </source>
</evidence>
<name>A0ACC2KF79_PERAE</name>
<organism evidence="1 2">
    <name type="scientific">Persea americana</name>
    <name type="common">Avocado</name>
    <dbReference type="NCBI Taxonomy" id="3435"/>
    <lineage>
        <taxon>Eukaryota</taxon>
        <taxon>Viridiplantae</taxon>
        <taxon>Streptophyta</taxon>
        <taxon>Embryophyta</taxon>
        <taxon>Tracheophyta</taxon>
        <taxon>Spermatophyta</taxon>
        <taxon>Magnoliopsida</taxon>
        <taxon>Magnoliidae</taxon>
        <taxon>Laurales</taxon>
        <taxon>Lauraceae</taxon>
        <taxon>Persea</taxon>
    </lineage>
</organism>
<dbReference type="EMBL" id="CM056817">
    <property type="protein sequence ID" value="KAJ8619800.1"/>
    <property type="molecule type" value="Genomic_DNA"/>
</dbReference>
<gene>
    <name evidence="1" type="ORF">MRB53_028329</name>
</gene>
<reference evidence="1 2" key="1">
    <citation type="journal article" date="2022" name="Hortic Res">
        <title>A haplotype resolved chromosomal level avocado genome allows analysis of novel avocado genes.</title>
        <authorList>
            <person name="Nath O."/>
            <person name="Fletcher S.J."/>
            <person name="Hayward A."/>
            <person name="Shaw L.M."/>
            <person name="Masouleh A.K."/>
            <person name="Furtado A."/>
            <person name="Henry R.J."/>
            <person name="Mitter N."/>
        </authorList>
    </citation>
    <scope>NUCLEOTIDE SEQUENCE [LARGE SCALE GENOMIC DNA]</scope>
    <source>
        <strain evidence="2">cv. Hass</strain>
    </source>
</reference>
<protein>
    <submittedName>
        <fullName evidence="1">Uncharacterized protein</fullName>
    </submittedName>
</protein>
<sequence>MIGEGKMYQSDERSGCRVLTVTMKMNGEDVEDHICLFGLIDQALIDEPRNLSCIAKVVWPEVQIYFAIVLWAFMFAHLST</sequence>
<comment type="caution">
    <text evidence="1">The sequence shown here is derived from an EMBL/GenBank/DDBJ whole genome shotgun (WGS) entry which is preliminary data.</text>
</comment>